<gene>
    <name evidence="1" type="ORF">F5144DRAFT_174820</name>
</gene>
<reference evidence="1 2" key="1">
    <citation type="journal article" date="2021" name="Nat. Commun.">
        <title>Genetic determinants of endophytism in the Arabidopsis root mycobiome.</title>
        <authorList>
            <person name="Mesny F."/>
            <person name="Miyauchi S."/>
            <person name="Thiergart T."/>
            <person name="Pickel B."/>
            <person name="Atanasova L."/>
            <person name="Karlsson M."/>
            <person name="Huettel B."/>
            <person name="Barry K.W."/>
            <person name="Haridas S."/>
            <person name="Chen C."/>
            <person name="Bauer D."/>
            <person name="Andreopoulos W."/>
            <person name="Pangilinan J."/>
            <person name="LaButti K."/>
            <person name="Riley R."/>
            <person name="Lipzen A."/>
            <person name="Clum A."/>
            <person name="Drula E."/>
            <person name="Henrissat B."/>
            <person name="Kohler A."/>
            <person name="Grigoriev I.V."/>
            <person name="Martin F.M."/>
            <person name="Hacquard S."/>
        </authorList>
    </citation>
    <scope>NUCLEOTIDE SEQUENCE [LARGE SCALE GENOMIC DNA]</scope>
    <source>
        <strain evidence="1 2">MPI-SDFR-AT-0079</strain>
    </source>
</reference>
<evidence type="ECO:0000313" key="1">
    <source>
        <dbReference type="EMBL" id="KAH6636318.1"/>
    </source>
</evidence>
<dbReference type="EMBL" id="JAGIZQ010000003">
    <property type="protein sequence ID" value="KAH6636318.1"/>
    <property type="molecule type" value="Genomic_DNA"/>
</dbReference>
<name>A0ACB7PB56_9PEZI</name>
<keyword evidence="2" id="KW-1185">Reference proteome</keyword>
<organism evidence="1 2">
    <name type="scientific">Chaetomium tenue</name>
    <dbReference type="NCBI Taxonomy" id="1854479"/>
    <lineage>
        <taxon>Eukaryota</taxon>
        <taxon>Fungi</taxon>
        <taxon>Dikarya</taxon>
        <taxon>Ascomycota</taxon>
        <taxon>Pezizomycotina</taxon>
        <taxon>Sordariomycetes</taxon>
        <taxon>Sordariomycetidae</taxon>
        <taxon>Sordariales</taxon>
        <taxon>Chaetomiaceae</taxon>
        <taxon>Chaetomium</taxon>
    </lineage>
</organism>
<dbReference type="Proteomes" id="UP000724584">
    <property type="component" value="Unassembled WGS sequence"/>
</dbReference>
<comment type="caution">
    <text evidence="1">The sequence shown here is derived from an EMBL/GenBank/DDBJ whole genome shotgun (WGS) entry which is preliminary data.</text>
</comment>
<accession>A0ACB7PB56</accession>
<protein>
    <submittedName>
        <fullName evidence="1">Uncharacterized protein</fullName>
    </submittedName>
</protein>
<proteinExistence type="predicted"/>
<evidence type="ECO:0000313" key="2">
    <source>
        <dbReference type="Proteomes" id="UP000724584"/>
    </source>
</evidence>
<sequence>MPSSEASHLAAKIPPRPPEGERGGMRISTPTTRTSKEGEVSEPHHIVQRRNAADLENRTEAEPPRGQVKSTIPRTPKTCNDVLRCPPTPCPPASRTDIMRFWHQNPSPPPPYRPAFPPRPPAPKPVLSCAVGHISFFPAPLPLHSHPACFHEIRRNSPARYSPPPRESEGKGKIVHGAKRLPSSTYNQILSFISASSLALGLLLRKSGICR</sequence>